<name>A0A1K2HPF9_9NEIS</name>
<dbReference type="AlphaFoldDB" id="A0A1K2HPF9"/>
<protein>
    <submittedName>
        <fullName evidence="2">Uncharacterized protein</fullName>
    </submittedName>
</protein>
<keyword evidence="3" id="KW-1185">Reference proteome</keyword>
<gene>
    <name evidence="2" type="ORF">SAMN02745887_03137</name>
</gene>
<feature type="region of interest" description="Disordered" evidence="1">
    <location>
        <begin position="1"/>
        <end position="29"/>
    </location>
</feature>
<evidence type="ECO:0000256" key="1">
    <source>
        <dbReference type="SAM" id="MobiDB-lite"/>
    </source>
</evidence>
<dbReference type="Proteomes" id="UP000186513">
    <property type="component" value="Unassembled WGS sequence"/>
</dbReference>
<reference evidence="2 3" key="1">
    <citation type="submission" date="2016-11" db="EMBL/GenBank/DDBJ databases">
        <authorList>
            <person name="Jaros S."/>
            <person name="Januszkiewicz K."/>
            <person name="Wedrychowicz H."/>
        </authorList>
    </citation>
    <scope>NUCLEOTIDE SEQUENCE [LARGE SCALE GENOMIC DNA]</scope>
    <source>
        <strain evidence="2 3">DSM 18899</strain>
    </source>
</reference>
<organism evidence="2 3">
    <name type="scientific">Chitinimonas taiwanensis DSM 18899</name>
    <dbReference type="NCBI Taxonomy" id="1121279"/>
    <lineage>
        <taxon>Bacteria</taxon>
        <taxon>Pseudomonadati</taxon>
        <taxon>Pseudomonadota</taxon>
        <taxon>Betaproteobacteria</taxon>
        <taxon>Neisseriales</taxon>
        <taxon>Chitinibacteraceae</taxon>
        <taxon>Chitinimonas</taxon>
    </lineage>
</organism>
<accession>A0A1K2HPF9</accession>
<dbReference type="RefSeq" id="WP_175545623.1">
    <property type="nucleotide sequence ID" value="NZ_FPKR01000013.1"/>
</dbReference>
<proteinExistence type="predicted"/>
<sequence length="55" mass="6009">MITVFDMASGHAEPSELPAKQIEPSSTEFNSPAVQLRLLTVDEARASEQRRAPTP</sequence>
<evidence type="ECO:0000313" key="3">
    <source>
        <dbReference type="Proteomes" id="UP000186513"/>
    </source>
</evidence>
<dbReference type="EMBL" id="FPKR01000013">
    <property type="protein sequence ID" value="SFZ78700.1"/>
    <property type="molecule type" value="Genomic_DNA"/>
</dbReference>
<evidence type="ECO:0000313" key="2">
    <source>
        <dbReference type="EMBL" id="SFZ78700.1"/>
    </source>
</evidence>